<evidence type="ECO:0000313" key="3">
    <source>
        <dbReference type="EMBL" id="CAD6226457.1"/>
    </source>
</evidence>
<keyword evidence="4" id="KW-1185">Reference proteome</keyword>
<keyword evidence="1" id="KW-1015">Disulfide bond</keyword>
<dbReference type="Pfam" id="PF00085">
    <property type="entry name" value="Thioredoxin"/>
    <property type="match status" value="1"/>
</dbReference>
<dbReference type="PANTHER" id="PTHR46115">
    <property type="entry name" value="THIOREDOXIN-LIKE PROTEIN 1"/>
    <property type="match status" value="1"/>
</dbReference>
<evidence type="ECO:0000256" key="1">
    <source>
        <dbReference type="ARBA" id="ARBA00023157"/>
    </source>
</evidence>
<accession>A0A811NTZ2</accession>
<dbReference type="InterPro" id="IPR036249">
    <property type="entry name" value="Thioredoxin-like_sf"/>
</dbReference>
<dbReference type="AlphaFoldDB" id="A0A811NTZ2"/>
<evidence type="ECO:0000313" key="4">
    <source>
        <dbReference type="Proteomes" id="UP000604825"/>
    </source>
</evidence>
<name>A0A811NTZ2_9POAL</name>
<proteinExistence type="predicted"/>
<protein>
    <recommendedName>
        <fullName evidence="2">Thioredoxin domain-containing protein</fullName>
    </recommendedName>
</protein>
<dbReference type="Gene3D" id="3.40.30.10">
    <property type="entry name" value="Glutaredoxin"/>
    <property type="match status" value="1"/>
</dbReference>
<gene>
    <name evidence="3" type="ORF">NCGR_LOCUS18268</name>
</gene>
<evidence type="ECO:0000259" key="2">
    <source>
        <dbReference type="PROSITE" id="PS51352"/>
    </source>
</evidence>
<organism evidence="3 4">
    <name type="scientific">Miscanthus lutarioriparius</name>
    <dbReference type="NCBI Taxonomy" id="422564"/>
    <lineage>
        <taxon>Eukaryota</taxon>
        <taxon>Viridiplantae</taxon>
        <taxon>Streptophyta</taxon>
        <taxon>Embryophyta</taxon>
        <taxon>Tracheophyta</taxon>
        <taxon>Spermatophyta</taxon>
        <taxon>Magnoliopsida</taxon>
        <taxon>Liliopsida</taxon>
        <taxon>Poales</taxon>
        <taxon>Poaceae</taxon>
        <taxon>PACMAD clade</taxon>
        <taxon>Panicoideae</taxon>
        <taxon>Andropogonodae</taxon>
        <taxon>Andropogoneae</taxon>
        <taxon>Saccharinae</taxon>
        <taxon>Miscanthus</taxon>
    </lineage>
</organism>
<sequence length="127" mass="14186">MAAAEGAVIACHTKDEFDAQMAKAYEAGKLVIIDFMTSWCHGCQEIAPVYAEYAKKYPAAVFLKVNTEELEEVAKKYNIHSYPTFFFIRNGGTLESFVGADPEKLEDTIKKYYVVGASSCLGVRLRR</sequence>
<dbReference type="OrthoDB" id="2121326at2759"/>
<reference evidence="3" key="1">
    <citation type="submission" date="2020-10" db="EMBL/GenBank/DDBJ databases">
        <authorList>
            <person name="Han B."/>
            <person name="Lu T."/>
            <person name="Zhao Q."/>
            <person name="Huang X."/>
            <person name="Zhao Y."/>
        </authorList>
    </citation>
    <scope>NUCLEOTIDE SEQUENCE</scope>
</reference>
<dbReference type="SUPFAM" id="SSF52833">
    <property type="entry name" value="Thioredoxin-like"/>
    <property type="match status" value="1"/>
</dbReference>
<dbReference type="InterPro" id="IPR013766">
    <property type="entry name" value="Thioredoxin_domain"/>
</dbReference>
<dbReference type="Proteomes" id="UP000604825">
    <property type="component" value="Unassembled WGS sequence"/>
</dbReference>
<dbReference type="PROSITE" id="PS51352">
    <property type="entry name" value="THIOREDOXIN_2"/>
    <property type="match status" value="1"/>
</dbReference>
<dbReference type="CDD" id="cd02947">
    <property type="entry name" value="TRX_family"/>
    <property type="match status" value="1"/>
</dbReference>
<dbReference type="EMBL" id="CAJGYO010000004">
    <property type="protein sequence ID" value="CAD6226457.1"/>
    <property type="molecule type" value="Genomic_DNA"/>
</dbReference>
<feature type="domain" description="Thioredoxin" evidence="2">
    <location>
        <begin position="1"/>
        <end position="114"/>
    </location>
</feature>
<comment type="caution">
    <text evidence="3">The sequence shown here is derived from an EMBL/GenBank/DDBJ whole genome shotgun (WGS) entry which is preliminary data.</text>
</comment>